<dbReference type="InterPro" id="IPR002878">
    <property type="entry name" value="ChsH2_C"/>
</dbReference>
<protein>
    <submittedName>
        <fullName evidence="3">Zn-ribbon domain-containing OB-fold protein</fullName>
    </submittedName>
</protein>
<evidence type="ECO:0000259" key="1">
    <source>
        <dbReference type="Pfam" id="PF01796"/>
    </source>
</evidence>
<dbReference type="Proteomes" id="UP001596514">
    <property type="component" value="Unassembled WGS sequence"/>
</dbReference>
<dbReference type="RefSeq" id="WP_343963661.1">
    <property type="nucleotide sequence ID" value="NZ_BAAAGK010000018.1"/>
</dbReference>
<sequence>MIAPEVPPPDEITLPWWEATRDRRLLVQTCAGCAGRQHPPRALCVHCGSDRLDWGTSAGTGVVDSFTVVHRAPRPELDVPYVIARVRLAEGVILLTRLEGRPEEEWRIDDPVRLTWVGLGDGRALPVFVPADVS</sequence>
<dbReference type="InterPro" id="IPR012340">
    <property type="entry name" value="NA-bd_OB-fold"/>
</dbReference>
<organism evidence="3 4">
    <name type="scientific">Streptosporangium amethystogenes subsp. fukuiense</name>
    <dbReference type="NCBI Taxonomy" id="698418"/>
    <lineage>
        <taxon>Bacteria</taxon>
        <taxon>Bacillati</taxon>
        <taxon>Actinomycetota</taxon>
        <taxon>Actinomycetes</taxon>
        <taxon>Streptosporangiales</taxon>
        <taxon>Streptosporangiaceae</taxon>
        <taxon>Streptosporangium</taxon>
    </lineage>
</organism>
<feature type="domain" description="ChsH2 rubredoxin-like zinc ribbon" evidence="2">
    <location>
        <begin position="17"/>
        <end position="52"/>
    </location>
</feature>
<dbReference type="Pfam" id="PF01796">
    <property type="entry name" value="OB_ChsH2_C"/>
    <property type="match status" value="1"/>
</dbReference>
<dbReference type="Gene3D" id="6.10.30.10">
    <property type="match status" value="1"/>
</dbReference>
<accession>A0ABW2SVD5</accession>
<dbReference type="Pfam" id="PF12172">
    <property type="entry name" value="zf-ChsH2"/>
    <property type="match status" value="1"/>
</dbReference>
<evidence type="ECO:0000259" key="2">
    <source>
        <dbReference type="Pfam" id="PF12172"/>
    </source>
</evidence>
<gene>
    <name evidence="3" type="ORF">ACFQVD_06190</name>
</gene>
<dbReference type="SUPFAM" id="SSF50249">
    <property type="entry name" value="Nucleic acid-binding proteins"/>
    <property type="match status" value="1"/>
</dbReference>
<dbReference type="PANTHER" id="PTHR34075:SF5">
    <property type="entry name" value="BLR3430 PROTEIN"/>
    <property type="match status" value="1"/>
</dbReference>
<feature type="domain" description="ChsH2 C-terminal OB-fold" evidence="1">
    <location>
        <begin position="54"/>
        <end position="117"/>
    </location>
</feature>
<evidence type="ECO:0000313" key="3">
    <source>
        <dbReference type="EMBL" id="MFC7599696.1"/>
    </source>
</evidence>
<keyword evidence="4" id="KW-1185">Reference proteome</keyword>
<name>A0ABW2SVD5_9ACTN</name>
<dbReference type="InterPro" id="IPR052513">
    <property type="entry name" value="Thioester_dehydratase-like"/>
</dbReference>
<reference evidence="4" key="1">
    <citation type="journal article" date="2019" name="Int. J. Syst. Evol. Microbiol.">
        <title>The Global Catalogue of Microorganisms (GCM) 10K type strain sequencing project: providing services to taxonomists for standard genome sequencing and annotation.</title>
        <authorList>
            <consortium name="The Broad Institute Genomics Platform"/>
            <consortium name="The Broad Institute Genome Sequencing Center for Infectious Disease"/>
            <person name="Wu L."/>
            <person name="Ma J."/>
        </authorList>
    </citation>
    <scope>NUCLEOTIDE SEQUENCE [LARGE SCALE GENOMIC DNA]</scope>
    <source>
        <strain evidence="4">JCM 10083</strain>
    </source>
</reference>
<proteinExistence type="predicted"/>
<comment type="caution">
    <text evidence="3">The sequence shown here is derived from an EMBL/GenBank/DDBJ whole genome shotgun (WGS) entry which is preliminary data.</text>
</comment>
<dbReference type="InterPro" id="IPR022002">
    <property type="entry name" value="ChsH2_Znr"/>
</dbReference>
<dbReference type="EMBL" id="JBHTEE010000001">
    <property type="protein sequence ID" value="MFC7599696.1"/>
    <property type="molecule type" value="Genomic_DNA"/>
</dbReference>
<evidence type="ECO:0000313" key="4">
    <source>
        <dbReference type="Proteomes" id="UP001596514"/>
    </source>
</evidence>
<dbReference type="PANTHER" id="PTHR34075">
    <property type="entry name" value="BLR3430 PROTEIN"/>
    <property type="match status" value="1"/>
</dbReference>